<evidence type="ECO:0000256" key="10">
    <source>
        <dbReference type="ARBA" id="ARBA00023134"/>
    </source>
</evidence>
<dbReference type="Pfam" id="PF25168">
    <property type="entry name" value="Beta-prop_WDR36-Utp21_2nd"/>
    <property type="match status" value="1"/>
</dbReference>
<keyword evidence="11" id="KW-0449">Lipoprotein</keyword>
<evidence type="ECO:0000256" key="1">
    <source>
        <dbReference type="ARBA" id="ARBA00004444"/>
    </source>
</evidence>
<feature type="domain" description="Amidase" evidence="18">
    <location>
        <begin position="1590"/>
        <end position="1824"/>
    </location>
</feature>
<feature type="binding site" evidence="15">
    <location>
        <begin position="1399"/>
        <end position="1406"/>
    </location>
    <ligand>
        <name>GTP</name>
        <dbReference type="ChEBI" id="CHEBI:37565"/>
    </ligand>
</feature>
<keyword evidence="6 15" id="KW-0547">Nucleotide-binding</keyword>
<dbReference type="Gene3D" id="3.40.50.300">
    <property type="entry name" value="P-loop containing nucleotide triphosphate hydrolases"/>
    <property type="match status" value="1"/>
</dbReference>
<dbReference type="GO" id="GO:0003925">
    <property type="term" value="F:G protein activity"/>
    <property type="evidence" value="ECO:0007669"/>
    <property type="project" value="UniProtKB-EC"/>
</dbReference>
<dbReference type="GO" id="GO:0046872">
    <property type="term" value="F:metal ion binding"/>
    <property type="evidence" value="ECO:0007669"/>
    <property type="project" value="UniProtKB-KW"/>
</dbReference>
<organism evidence="21 22">
    <name type="scientific">Meloidogyne javanica</name>
    <name type="common">Root-knot nematode worm</name>
    <dbReference type="NCBI Taxonomy" id="6303"/>
    <lineage>
        <taxon>Eukaryota</taxon>
        <taxon>Metazoa</taxon>
        <taxon>Ecdysozoa</taxon>
        <taxon>Nematoda</taxon>
        <taxon>Chromadorea</taxon>
        <taxon>Rhabditida</taxon>
        <taxon>Tylenchina</taxon>
        <taxon>Tylenchomorpha</taxon>
        <taxon>Tylenchoidea</taxon>
        <taxon>Meloidogynidae</taxon>
        <taxon>Meloidogyninae</taxon>
        <taxon>Meloidogyne</taxon>
        <taxon>Meloidogyne incognita group</taxon>
    </lineage>
</organism>
<dbReference type="Proteomes" id="UP000887561">
    <property type="component" value="Unplaced"/>
</dbReference>
<dbReference type="GO" id="GO:0005525">
    <property type="term" value="F:GTP binding"/>
    <property type="evidence" value="ECO:0007669"/>
    <property type="project" value="UniProtKB-KW"/>
</dbReference>
<dbReference type="EC" id="3.6.5.2" evidence="3"/>
<dbReference type="InterPro" id="IPR011990">
    <property type="entry name" value="TPR-like_helical_dom_sf"/>
</dbReference>
<dbReference type="GO" id="GO:0034388">
    <property type="term" value="C:Pwp2p-containing subcomplex of 90S preribosome"/>
    <property type="evidence" value="ECO:0007669"/>
    <property type="project" value="TreeGrafter"/>
</dbReference>
<proteinExistence type="inferred from homology"/>
<keyword evidence="17" id="KW-0853">WD repeat</keyword>
<dbReference type="InterPro" id="IPR005225">
    <property type="entry name" value="Small_GTP-bd"/>
</dbReference>
<name>A0A915MW75_MELJA</name>
<dbReference type="SUPFAM" id="SSF50978">
    <property type="entry name" value="WD40 repeat-like"/>
    <property type="match status" value="2"/>
</dbReference>
<comment type="similarity">
    <text evidence="2">Belongs to the small GTPase superfamily. Arf family.</text>
</comment>
<dbReference type="SUPFAM" id="SSF75304">
    <property type="entry name" value="Amidase signature (AS) enzymes"/>
    <property type="match status" value="1"/>
</dbReference>
<keyword evidence="7" id="KW-0931">ER-Golgi transport</keyword>
<evidence type="ECO:0000313" key="22">
    <source>
        <dbReference type="WBParaSite" id="scaffold605_cov212.g1420"/>
    </source>
</evidence>
<evidence type="ECO:0000256" key="3">
    <source>
        <dbReference type="ARBA" id="ARBA00011984"/>
    </source>
</evidence>
<dbReference type="SMART" id="SM00178">
    <property type="entry name" value="SAR"/>
    <property type="match status" value="1"/>
</dbReference>
<evidence type="ECO:0000259" key="18">
    <source>
        <dbReference type="Pfam" id="PF01425"/>
    </source>
</evidence>
<dbReference type="GO" id="GO:0016192">
    <property type="term" value="P:vesicle-mediated transport"/>
    <property type="evidence" value="ECO:0007669"/>
    <property type="project" value="UniProtKB-KW"/>
</dbReference>
<dbReference type="InterPro" id="IPR027417">
    <property type="entry name" value="P-loop_NTPase"/>
</dbReference>
<dbReference type="Pfam" id="PF13181">
    <property type="entry name" value="TPR_8"/>
    <property type="match status" value="1"/>
</dbReference>
<feature type="binding site" evidence="15">
    <location>
        <position position="1445"/>
    </location>
    <ligand>
        <name>GTP</name>
        <dbReference type="ChEBI" id="CHEBI:37565"/>
    </ligand>
</feature>
<dbReference type="PANTHER" id="PTHR22840:SF12">
    <property type="entry name" value="WD REPEAT-CONTAINING PROTEIN 36"/>
    <property type="match status" value="1"/>
</dbReference>
<dbReference type="InterPro" id="IPR059157">
    <property type="entry name" value="WDR36-Utp21_N"/>
</dbReference>
<keyword evidence="8" id="KW-0653">Protein transport</keyword>
<dbReference type="PANTHER" id="PTHR22840">
    <property type="entry name" value="WD REPEAT-CONTAINING PROTEIN 36"/>
    <property type="match status" value="1"/>
</dbReference>
<dbReference type="InterPro" id="IPR023631">
    <property type="entry name" value="Amidase_dom"/>
</dbReference>
<dbReference type="InterPro" id="IPR001680">
    <property type="entry name" value="WD40_rpt"/>
</dbReference>
<dbReference type="SUPFAM" id="SSF81901">
    <property type="entry name" value="HCP-like"/>
    <property type="match status" value="1"/>
</dbReference>
<dbReference type="Pfam" id="PF04192">
    <property type="entry name" value="Utp21"/>
    <property type="match status" value="1"/>
</dbReference>
<evidence type="ECO:0000256" key="13">
    <source>
        <dbReference type="ARBA" id="ARBA00054500"/>
    </source>
</evidence>
<evidence type="ECO:0000256" key="17">
    <source>
        <dbReference type="PROSITE-ProRule" id="PRU00221"/>
    </source>
</evidence>
<evidence type="ECO:0000256" key="5">
    <source>
        <dbReference type="ARBA" id="ARBA00022707"/>
    </source>
</evidence>
<keyword evidence="16" id="KW-0460">Magnesium</keyword>
<feature type="binding site" evidence="16">
    <location>
        <position position="1406"/>
    </location>
    <ligand>
        <name>Mg(2+)</name>
        <dbReference type="ChEBI" id="CHEBI:18420"/>
    </ligand>
</feature>
<dbReference type="PROSITE" id="PS51417">
    <property type="entry name" value="ARF"/>
    <property type="match status" value="1"/>
</dbReference>
<dbReference type="PROSITE" id="PS50082">
    <property type="entry name" value="WD_REPEATS_2"/>
    <property type="match status" value="4"/>
</dbReference>
<evidence type="ECO:0000256" key="2">
    <source>
        <dbReference type="ARBA" id="ARBA00010290"/>
    </source>
</evidence>
<dbReference type="InterPro" id="IPR045872">
    <property type="entry name" value="Arf1-5-like"/>
</dbReference>
<comment type="function">
    <text evidence="13">Small GTPase involved in protein trafficking between different compartments. Modulates vesicle budding and uncoating within the Golgi complex. In its GTP-bound form, triggers the recruitment of coatomer proteins to the Golgi membrane. The hydrolysis of ARF1-bound GTP, which is mediated by ARFGAPs proteins, is required for dissociation of coat proteins from Golgi membranes and vesicles. Involved in endoplasmic reticulum dynamics during embryogenesis. Also required for adult germline function. Plays a role in cell shedding during embryogenesis probably by promoting the endocytosis of cell adhesion molecules. During neurogenesis, involved in cell autonomous Q.p neuroblast asymmetric divisions that generate one precursor cell and one apoptotic cell, probably by controlling endocytosis. Plays a role in maintaining mitochondrial morphology.</text>
</comment>
<keyword evidence="10 15" id="KW-0342">GTP-binding</keyword>
<evidence type="ECO:0000259" key="19">
    <source>
        <dbReference type="Pfam" id="PF04192"/>
    </source>
</evidence>
<dbReference type="InterPro" id="IPR019734">
    <property type="entry name" value="TPR_rpt"/>
</dbReference>
<evidence type="ECO:0000256" key="15">
    <source>
        <dbReference type="PIRSR" id="PIRSR606689-1"/>
    </source>
</evidence>
<dbReference type="SMART" id="SM00177">
    <property type="entry name" value="ARF"/>
    <property type="match status" value="1"/>
</dbReference>
<protein>
    <recommendedName>
        <fullName evidence="14">ADP-ribosylation factor 1-like 2</fullName>
        <ecNumber evidence="3">3.6.5.2</ecNumber>
    </recommendedName>
</protein>
<evidence type="ECO:0000259" key="20">
    <source>
        <dbReference type="Pfam" id="PF25171"/>
    </source>
</evidence>
<feature type="repeat" description="WD" evidence="17">
    <location>
        <begin position="656"/>
        <end position="678"/>
    </location>
</feature>
<accession>A0A915MW75</accession>
<dbReference type="GO" id="GO:0032040">
    <property type="term" value="C:small-subunit processome"/>
    <property type="evidence" value="ECO:0007669"/>
    <property type="project" value="InterPro"/>
</dbReference>
<dbReference type="WBParaSite" id="scaffold605_cov212.g1420">
    <property type="protein sequence ID" value="scaffold605_cov212.g1420"/>
    <property type="gene ID" value="scaffold605_cov212.g1420"/>
</dbReference>
<keyword evidence="9" id="KW-0333">Golgi apparatus</keyword>
<keyword evidence="21" id="KW-1185">Reference proteome</keyword>
<evidence type="ECO:0000256" key="16">
    <source>
        <dbReference type="PIRSR" id="PIRSR606689-2"/>
    </source>
</evidence>
<keyword evidence="4" id="KW-0813">Transport</keyword>
<dbReference type="Pfam" id="PF00025">
    <property type="entry name" value="Arf"/>
    <property type="match status" value="1"/>
</dbReference>
<feature type="binding site" evidence="16">
    <location>
        <position position="1423"/>
    </location>
    <ligand>
        <name>Mg(2+)</name>
        <dbReference type="ChEBI" id="CHEBI:18420"/>
    </ligand>
</feature>
<dbReference type="SMART" id="SM00320">
    <property type="entry name" value="WD40"/>
    <property type="match status" value="8"/>
</dbReference>
<evidence type="ECO:0000256" key="14">
    <source>
        <dbReference type="ARBA" id="ARBA00072176"/>
    </source>
</evidence>
<feature type="binding site" evidence="15">
    <location>
        <begin position="1501"/>
        <end position="1504"/>
    </location>
    <ligand>
        <name>GTP</name>
        <dbReference type="ChEBI" id="CHEBI:37565"/>
    </ligand>
</feature>
<dbReference type="CDD" id="cd04150">
    <property type="entry name" value="Arf1_5_like"/>
    <property type="match status" value="1"/>
</dbReference>
<feature type="domain" description="WDR36/Utp21 N-terminal" evidence="20">
    <location>
        <begin position="534"/>
        <end position="800"/>
    </location>
</feature>
<dbReference type="SMART" id="SM00028">
    <property type="entry name" value="TPR"/>
    <property type="match status" value="4"/>
</dbReference>
<dbReference type="GO" id="GO:0015031">
    <property type="term" value="P:protein transport"/>
    <property type="evidence" value="ECO:0007669"/>
    <property type="project" value="UniProtKB-KW"/>
</dbReference>
<dbReference type="SUPFAM" id="SSF52540">
    <property type="entry name" value="P-loop containing nucleoside triphosphate hydrolases"/>
    <property type="match status" value="1"/>
</dbReference>
<dbReference type="GO" id="GO:0006364">
    <property type="term" value="P:rRNA processing"/>
    <property type="evidence" value="ECO:0007669"/>
    <property type="project" value="InterPro"/>
</dbReference>
<evidence type="ECO:0000256" key="7">
    <source>
        <dbReference type="ARBA" id="ARBA00022892"/>
    </source>
</evidence>
<dbReference type="PRINTS" id="PR00328">
    <property type="entry name" value="SAR1GTPBP"/>
</dbReference>
<dbReference type="InterPro" id="IPR015943">
    <property type="entry name" value="WD40/YVTN_repeat-like_dom_sf"/>
</dbReference>
<dbReference type="NCBIfam" id="TIGR00231">
    <property type="entry name" value="small_GTP"/>
    <property type="match status" value="1"/>
</dbReference>
<evidence type="ECO:0000256" key="8">
    <source>
        <dbReference type="ARBA" id="ARBA00022927"/>
    </source>
</evidence>
<feature type="repeat" description="WD" evidence="17">
    <location>
        <begin position="993"/>
        <end position="1034"/>
    </location>
</feature>
<dbReference type="Gene3D" id="3.90.1300.10">
    <property type="entry name" value="Amidase signature (AS) domain"/>
    <property type="match status" value="1"/>
</dbReference>
<evidence type="ECO:0000256" key="6">
    <source>
        <dbReference type="ARBA" id="ARBA00022741"/>
    </source>
</evidence>
<keyword evidence="5" id="KW-0519">Myristate</keyword>
<evidence type="ECO:0000256" key="12">
    <source>
        <dbReference type="ARBA" id="ARBA00048098"/>
    </source>
</evidence>
<feature type="repeat" description="WD" evidence="17">
    <location>
        <begin position="813"/>
        <end position="844"/>
    </location>
</feature>
<dbReference type="Gene3D" id="2.130.10.10">
    <property type="entry name" value="YVTN repeat-like/Quinoprotein amine dehydrogenase"/>
    <property type="match status" value="2"/>
</dbReference>
<comment type="subcellular location">
    <subcellularLocation>
        <location evidence="1">Golgi apparatus membrane</location>
        <topology evidence="1">Lipid-anchor</topology>
        <orientation evidence="1">Cytoplasmic side</orientation>
    </subcellularLocation>
</comment>
<sequence length="1825" mass="203664">MVQNRPAASSCLRHCLLANPYCSEALHLAIDSRLLKACELQEIVGSSSAAVNSSGSKIICHLLEIYDINREASSFSANSLRLGSLLSDDLSFQSANSFRLYSQGNVREAYNITSTIMHEFGYYSKCFLVHIGCLVHLSKTSELYQLGHSMVKLQPEREITWYTVGCYYYATGQYTTAKKFLNKCTTMNSGFGEGWIAYGHTLFYIDEHEQAMNCYLRASRILEGHFEPLLYIAVEYCFGNNFKLANDFLHDAEMVAGSNAIVLHEQGTAAFVEHNFKKAEQIFMEALRLITNKNNVDSLQDLLDSEISDFWEPLFNNLGHTLRKLGKYSQAISVHRKSLVLGTSKVDAWACIGICYASMVSKLNETGGATPSYILSTSFSKYIDNSIEALNKALALKPGDDLLKTALEKVMQFAADQTLQEPFFLDTRDENLDTMFESSISKQQSGGCHKRTRRLPAKGLDKLDPNTTCSNRMMEEDEDDCNDNAKIIGLPKVMALRGETNLFTPCQAIGLFCSKVPPAFTYSTPNAEDTDGNIACAIENQCVFYSSKNLHFTSVCPPVDTEITAVAADMERTYVAFGFCVAIINNNFSKIERRLIIGNGGPKMLLSLTDILVVVDKGNTINVYNTEDGHLIVQLESSSSFNITSILHPDNYLNKILVGSSDARMRIWNLRSGKLIYEFESLGDDTTSINVLQQSPVIDVVGIGMSNGKIILKNIKFDTFICSFRQTGQITALAFRSDGVDTLASANSEGSIAIWDLNERILIGQLTQAHQSSITWLNFLLGQAYLLSAGEDNKIVKWVFRNENSLPEVQNCLQGHSEPATTLKFFDDDLIVSASKDGHVRQFDSVRTVLCKDFGLAREVRKGDIGKDRFIDVTLEPILQMELSFGREAVWDNAVCRHSNSPLVSTWSTRLKKRGRHLLYHERFSTDPNLLNSFASSICISNCGNFVLIGYSSGHVDVFNMQSGKYRFSLESKKFLEEEKSKITQNNNNNKNTRAHDSLVAGIALDILNRNVVTGSADGKIYFWKFGNPSILRSIMKVASGVQLFRLDLKLARRFSHSSCTDWPEGSTLTALEFSSDGKWLLSADNQGFVKVWDLSSGLLIDVVYHSNPCIAMAFNPRGNLLATCHEGQRGIYLWANKLLYSSATRICVEERNNKLLEEDIPVTSQSLPSIQQKGKFLDEVKNVGDWATCSGGGVGGGSSHLQQPKFLSLLEHRRAKQLDPKLFTLSGQPTSSWASLPIYELIKERNKPKEPPKKAKELPFFLPTIETEKGVVFSEELFNKKEEEENEEKKNGKRTMLIAKRQLEEFQTEWGAKLLRAGSNNDLLHVFDQLKTQSLASIDFQIRALNGAKLGQFVLMLIAVLEIRRDFDLIQKEKMGLTLSGLFSRLFGKRQVRILMVGLDAAGKTTILYKLKLGEIVTTIPTIGFNVETVEYRNISFTVWDVGGQDKIRPLWRYYFQNTQGLIFVVDSNDKERIVEAREELMRMLSEDELRDSVLLVFANKQDLPNAMNAAELTDKLGLHTLRNRNWYIQATCATSGDGLYEGLDWLSNQLKNQVKELRHLNFLITETFDLAEKQCEEAIKNGKQPFEFVVKDNYAVKDVKMTCASKMLKDFIAPYTATCVQRLVDGGGCLIGKSNMDEFAMGSTCTSGYFGPVKHSIYATNQSFEDEKEGDDDFLIAGGSSGGCAVAVATGVAKCGLASDTGGSARYPAVLNGIYGFKPSYGHLSRHGLVPLANALDTPSIMTKSISDCKRYFDLLKGQDPMDITTLPDNLHSQKVHPMPKNLKELTIGIPKYERTDLLSKDAEEIYQKIINLLISNGVVIKQ</sequence>
<dbReference type="InterPro" id="IPR036322">
    <property type="entry name" value="WD40_repeat_dom_sf"/>
</dbReference>
<dbReference type="Gene3D" id="1.25.40.10">
    <property type="entry name" value="Tetratricopeptide repeat domain"/>
    <property type="match status" value="1"/>
</dbReference>
<feature type="domain" description="WDR36/Utp21 C-terminal" evidence="19">
    <location>
        <begin position="1217"/>
        <end position="1372"/>
    </location>
</feature>
<dbReference type="Pfam" id="PF25171">
    <property type="entry name" value="Beta-prop_WDR36-Utp21_1st"/>
    <property type="match status" value="1"/>
</dbReference>
<comment type="catalytic activity">
    <reaction evidence="12">
        <text>GTP + H2O = GDP + phosphate + H(+)</text>
        <dbReference type="Rhea" id="RHEA:19669"/>
        <dbReference type="ChEBI" id="CHEBI:15377"/>
        <dbReference type="ChEBI" id="CHEBI:15378"/>
        <dbReference type="ChEBI" id="CHEBI:37565"/>
        <dbReference type="ChEBI" id="CHEBI:43474"/>
        <dbReference type="ChEBI" id="CHEBI:58189"/>
        <dbReference type="EC" id="3.6.5.2"/>
    </reaction>
</comment>
<dbReference type="Pfam" id="PF01425">
    <property type="entry name" value="Amidase"/>
    <property type="match status" value="1"/>
</dbReference>
<dbReference type="InterPro" id="IPR036928">
    <property type="entry name" value="AS_sf"/>
</dbReference>
<dbReference type="InterPro" id="IPR006689">
    <property type="entry name" value="Small_GTPase_ARF/SAR"/>
</dbReference>
<feature type="repeat" description="WD" evidence="17">
    <location>
        <begin position="1069"/>
        <end position="1103"/>
    </location>
</feature>
<reference evidence="22" key="1">
    <citation type="submission" date="2022-11" db="UniProtKB">
        <authorList>
            <consortium name="WormBaseParasite"/>
        </authorList>
    </citation>
    <scope>IDENTIFICATION</scope>
</reference>
<evidence type="ECO:0000313" key="21">
    <source>
        <dbReference type="Proteomes" id="UP000887561"/>
    </source>
</evidence>
<keyword evidence="16" id="KW-0479">Metal-binding</keyword>
<dbReference type="GO" id="GO:0000139">
    <property type="term" value="C:Golgi membrane"/>
    <property type="evidence" value="ECO:0007669"/>
    <property type="project" value="UniProtKB-SubCell"/>
</dbReference>
<dbReference type="FunFam" id="3.40.50.300:FF:003500">
    <property type="entry name" value="ADP-ribosylation factor 1"/>
    <property type="match status" value="1"/>
</dbReference>
<evidence type="ECO:0000256" key="9">
    <source>
        <dbReference type="ARBA" id="ARBA00023034"/>
    </source>
</evidence>
<dbReference type="InterPro" id="IPR007319">
    <property type="entry name" value="WDR36/Utp21_C"/>
</dbReference>
<evidence type="ECO:0000256" key="11">
    <source>
        <dbReference type="ARBA" id="ARBA00023288"/>
    </source>
</evidence>
<evidence type="ECO:0000256" key="4">
    <source>
        <dbReference type="ARBA" id="ARBA00022448"/>
    </source>
</evidence>